<reference evidence="1 2" key="1">
    <citation type="submission" date="2018-06" db="EMBL/GenBank/DDBJ databases">
        <title>Comparative genomics reveals the genomic features of Rhizophagus irregularis, R. cerebriforme, R. diaphanum and Gigaspora rosea, and their symbiotic lifestyle signature.</title>
        <authorList>
            <person name="Morin E."/>
            <person name="San Clemente H."/>
            <person name="Chen E.C.H."/>
            <person name="De La Providencia I."/>
            <person name="Hainaut M."/>
            <person name="Kuo A."/>
            <person name="Kohler A."/>
            <person name="Murat C."/>
            <person name="Tang N."/>
            <person name="Roy S."/>
            <person name="Loubradou J."/>
            <person name="Henrissat B."/>
            <person name="Grigoriev I.V."/>
            <person name="Corradi N."/>
            <person name="Roux C."/>
            <person name="Martin F.M."/>
        </authorList>
    </citation>
    <scope>NUCLEOTIDE SEQUENCE [LARGE SCALE GENOMIC DNA]</scope>
    <source>
        <strain evidence="1 2">DAOM 194757</strain>
    </source>
</reference>
<sequence>MSLELDKDIIIAKFKPNSTESLDNSSEYQDIYSGESYYEYDSDDKESEETEKESDSKFYDQKAFHQQSFGEIRLRSYKWRTNEASPTMKLKSLYVDNLEGRLHLSHCPAWSYRY</sequence>
<protein>
    <submittedName>
        <fullName evidence="1">Uncharacterized protein</fullName>
    </submittedName>
</protein>
<dbReference type="Proteomes" id="UP000266673">
    <property type="component" value="Unassembled WGS sequence"/>
</dbReference>
<dbReference type="AlphaFoldDB" id="A0A397V229"/>
<evidence type="ECO:0000313" key="1">
    <source>
        <dbReference type="EMBL" id="RIB16465.1"/>
    </source>
</evidence>
<proteinExistence type="predicted"/>
<gene>
    <name evidence="1" type="ORF">C2G38_2189890</name>
</gene>
<accession>A0A397V229</accession>
<comment type="caution">
    <text evidence="1">The sequence shown here is derived from an EMBL/GenBank/DDBJ whole genome shotgun (WGS) entry which is preliminary data.</text>
</comment>
<keyword evidence="2" id="KW-1185">Reference proteome</keyword>
<evidence type="ECO:0000313" key="2">
    <source>
        <dbReference type="Proteomes" id="UP000266673"/>
    </source>
</evidence>
<organism evidence="1 2">
    <name type="scientific">Gigaspora rosea</name>
    <dbReference type="NCBI Taxonomy" id="44941"/>
    <lineage>
        <taxon>Eukaryota</taxon>
        <taxon>Fungi</taxon>
        <taxon>Fungi incertae sedis</taxon>
        <taxon>Mucoromycota</taxon>
        <taxon>Glomeromycotina</taxon>
        <taxon>Glomeromycetes</taxon>
        <taxon>Diversisporales</taxon>
        <taxon>Gigasporaceae</taxon>
        <taxon>Gigaspora</taxon>
    </lineage>
</organism>
<name>A0A397V229_9GLOM</name>
<dbReference type="EMBL" id="QKWP01000674">
    <property type="protein sequence ID" value="RIB16465.1"/>
    <property type="molecule type" value="Genomic_DNA"/>
</dbReference>